<sequence length="247" mass="29058">MRTPLLIPNLILKCFSKLYTFPQDNEIFCYFNYQKDSFFIHFQALVKSNKNQYQYQQINCTQHPETPLSLICIPPHKCQRKLCAECQYQHGADMKLINQLIFRAGDQKNIRLQEMNKINFLITYTEITVKKLCEKLSQSIEQIFNQRQQEDEKYIQLLNKNPNFAESSYADLEKLVQILNGKNLNDGNTQLQNFNNQLEQEVQAFTQKIKEQIKEISSISKINQSIFNRNVEDKEIQSFIGIVIISS</sequence>
<evidence type="ECO:0000256" key="1">
    <source>
        <dbReference type="SAM" id="Coils"/>
    </source>
</evidence>
<feature type="coiled-coil region" evidence="1">
    <location>
        <begin position="188"/>
        <end position="215"/>
    </location>
</feature>
<reference evidence="2" key="1">
    <citation type="submission" date="2021-01" db="EMBL/GenBank/DDBJ databases">
        <authorList>
            <consortium name="Genoscope - CEA"/>
            <person name="William W."/>
        </authorList>
    </citation>
    <scope>NUCLEOTIDE SEQUENCE</scope>
</reference>
<dbReference type="EMBL" id="CAJJDN010000101">
    <property type="protein sequence ID" value="CAD8112467.1"/>
    <property type="molecule type" value="Genomic_DNA"/>
</dbReference>
<dbReference type="AlphaFoldDB" id="A0A8S1QBT2"/>
<name>A0A8S1QBT2_9CILI</name>
<dbReference type="Proteomes" id="UP000692954">
    <property type="component" value="Unassembled WGS sequence"/>
</dbReference>
<evidence type="ECO:0000313" key="2">
    <source>
        <dbReference type="EMBL" id="CAD8112467.1"/>
    </source>
</evidence>
<evidence type="ECO:0000313" key="3">
    <source>
        <dbReference type="Proteomes" id="UP000692954"/>
    </source>
</evidence>
<keyword evidence="3" id="KW-1185">Reference proteome</keyword>
<protein>
    <submittedName>
        <fullName evidence="2">Uncharacterized protein</fullName>
    </submittedName>
</protein>
<accession>A0A8S1QBT2</accession>
<organism evidence="2 3">
    <name type="scientific">Paramecium sonneborni</name>
    <dbReference type="NCBI Taxonomy" id="65129"/>
    <lineage>
        <taxon>Eukaryota</taxon>
        <taxon>Sar</taxon>
        <taxon>Alveolata</taxon>
        <taxon>Ciliophora</taxon>
        <taxon>Intramacronucleata</taxon>
        <taxon>Oligohymenophorea</taxon>
        <taxon>Peniculida</taxon>
        <taxon>Parameciidae</taxon>
        <taxon>Paramecium</taxon>
    </lineage>
</organism>
<gene>
    <name evidence="2" type="ORF">PSON_ATCC_30995.1.T1010009</name>
</gene>
<comment type="caution">
    <text evidence="2">The sequence shown here is derived from an EMBL/GenBank/DDBJ whole genome shotgun (WGS) entry which is preliminary data.</text>
</comment>
<proteinExistence type="predicted"/>
<keyword evidence="1" id="KW-0175">Coiled coil</keyword>